<evidence type="ECO:0000313" key="1">
    <source>
        <dbReference type="EMBL" id="KOH46024.1"/>
    </source>
</evidence>
<gene>
    <name evidence="1" type="ORF">NC99_11540</name>
</gene>
<sequence>MQNIKLLLMEQVNKILDERIETAKRSIRFAIESRDSDTKSSAGDKYETGREMAQQELNKYQAQLAKISGLKNDLNRINPEDRHDKVGFGSLVLTSCGNYFLSVPMGKISVQQKDIYSISMVSPIGQLLKGKMEGEQFLFQGKIQVIQTIL</sequence>
<dbReference type="RefSeq" id="WP_157624479.1">
    <property type="nucleotide sequence ID" value="NZ_LGIA01000051.1"/>
</dbReference>
<dbReference type="EMBL" id="LGIA01000051">
    <property type="protein sequence ID" value="KOH46024.1"/>
    <property type="molecule type" value="Genomic_DNA"/>
</dbReference>
<protein>
    <recommendedName>
        <fullName evidence="3">3-oxoacyl-ACP synthase</fullName>
    </recommendedName>
</protein>
<dbReference type="STRING" id="1409788.NC99_11540"/>
<reference evidence="2" key="1">
    <citation type="submission" date="2015-07" db="EMBL/GenBank/DDBJ databases">
        <title>Genome sequencing of Sunxiuqinia dokdonensis strain SK.</title>
        <authorList>
            <person name="Ahn S."/>
            <person name="Kim B.-C."/>
        </authorList>
    </citation>
    <scope>NUCLEOTIDE SEQUENCE [LARGE SCALE GENOMIC DNA]</scope>
    <source>
        <strain evidence="2">SK</strain>
    </source>
</reference>
<dbReference type="OrthoDB" id="667380at2"/>
<keyword evidence="2" id="KW-1185">Reference proteome</keyword>
<accession>A0A0L8VC46</accession>
<evidence type="ECO:0008006" key="3">
    <source>
        <dbReference type="Google" id="ProtNLM"/>
    </source>
</evidence>
<organism evidence="1 2">
    <name type="scientific">Sunxiuqinia dokdonensis</name>
    <dbReference type="NCBI Taxonomy" id="1409788"/>
    <lineage>
        <taxon>Bacteria</taxon>
        <taxon>Pseudomonadati</taxon>
        <taxon>Bacteroidota</taxon>
        <taxon>Bacteroidia</taxon>
        <taxon>Marinilabiliales</taxon>
        <taxon>Prolixibacteraceae</taxon>
        <taxon>Sunxiuqinia</taxon>
    </lineage>
</organism>
<proteinExistence type="predicted"/>
<evidence type="ECO:0000313" key="2">
    <source>
        <dbReference type="Proteomes" id="UP000036958"/>
    </source>
</evidence>
<name>A0A0L8VC46_9BACT</name>
<dbReference type="Proteomes" id="UP000036958">
    <property type="component" value="Unassembled WGS sequence"/>
</dbReference>
<dbReference type="AlphaFoldDB" id="A0A0L8VC46"/>
<comment type="caution">
    <text evidence="1">The sequence shown here is derived from an EMBL/GenBank/DDBJ whole genome shotgun (WGS) entry which is preliminary data.</text>
</comment>
<dbReference type="PATRIC" id="fig|1409788.3.peg.1173"/>